<feature type="transmembrane region" description="Helical" evidence="6">
    <location>
        <begin position="442"/>
        <end position="467"/>
    </location>
</feature>
<feature type="transmembrane region" description="Helical" evidence="6">
    <location>
        <begin position="339"/>
        <end position="359"/>
    </location>
</feature>
<proteinExistence type="inferred from homology"/>
<comment type="subcellular location">
    <subcellularLocation>
        <location evidence="1">Membrane</location>
        <topology evidence="1">Multi-pass membrane protein</topology>
    </subcellularLocation>
</comment>
<comment type="similarity">
    <text evidence="2 6">Belongs to the multi antimicrobial extrusion (MATE) (TC 2.A.66.1) family.</text>
</comment>
<reference evidence="9" key="1">
    <citation type="submission" date="2025-08" db="UniProtKB">
        <authorList>
            <consortium name="RefSeq"/>
        </authorList>
    </citation>
    <scope>IDENTIFICATION</scope>
    <source>
        <strain evidence="9">OHB3-1</strain>
    </source>
</reference>
<evidence type="ECO:0000256" key="1">
    <source>
        <dbReference type="ARBA" id="ARBA00004141"/>
    </source>
</evidence>
<protein>
    <recommendedName>
        <fullName evidence="6">Protein DETOXIFICATION</fullName>
    </recommendedName>
    <alternativeName>
        <fullName evidence="6">Multidrug and toxic compound extrusion protein</fullName>
    </alternativeName>
</protein>
<evidence type="ECO:0000256" key="3">
    <source>
        <dbReference type="ARBA" id="ARBA00022692"/>
    </source>
</evidence>
<keyword evidence="5 6" id="KW-0472">Membrane</keyword>
<keyword evidence="3 6" id="KW-0812">Transmembrane</keyword>
<dbReference type="GO" id="GO:0042910">
    <property type="term" value="F:xenobiotic transmembrane transporter activity"/>
    <property type="evidence" value="ECO:0007669"/>
    <property type="project" value="InterPro"/>
</dbReference>
<feature type="transmembrane region" description="Helical" evidence="6">
    <location>
        <begin position="412"/>
        <end position="436"/>
    </location>
</feature>
<evidence type="ECO:0000256" key="2">
    <source>
        <dbReference type="ARBA" id="ARBA00010199"/>
    </source>
</evidence>
<feature type="transmembrane region" description="Helical" evidence="6">
    <location>
        <begin position="72"/>
        <end position="94"/>
    </location>
</feature>
<dbReference type="GO" id="GO:0016020">
    <property type="term" value="C:membrane"/>
    <property type="evidence" value="ECO:0007669"/>
    <property type="project" value="UniProtKB-SubCell"/>
</dbReference>
<evidence type="ECO:0000313" key="8">
    <source>
        <dbReference type="Proteomes" id="UP000504603"/>
    </source>
</evidence>
<feature type="transmembrane region" description="Helical" evidence="6">
    <location>
        <begin position="115"/>
        <end position="140"/>
    </location>
</feature>
<feature type="transmembrane region" description="Helical" evidence="6">
    <location>
        <begin position="216"/>
        <end position="240"/>
    </location>
</feature>
<sequence length="488" mass="53375">MEEALLQKQREGDEDARGRGREEGLGLSKKWGVSVQEIKRLGYLAGPLIVANFSQYFLQVISIMMVGHLYQLSLSSTAIAVSLSAVSGFSLLYGMSSALETLCGQAYGAQQYQNLGIHTYSATLSLTLVCIPISFMWLYMGKFLILIGQDPSISHEAGRFSTWLIPALFAYVILQILVRFLQAQSLILPLLVSSIASLVFFIPSCWVLVFKFGLGHVGAALAIGMSYWLNVILLGLYVMFSSACVRIRIPNSMELFRGTREFFCLAIPSAVMICLEWWSYEFLTLLSGFLPNPKLETSVLSVCLSILTTIFTVAEGLGAAASTRVSNELGAGNTEAARICVCTVMFITVVETVTVSTIIYGNREVVGYVFSNEKEVVDYVAAMAPILSLAVILNSLEGVLSGVARGCGWQELGAYVNLGSYYLFGIPTAAVLGFWLELRGEGLWIGIQAGAFLQSLLLCIITTLTDWEKQADNARKRIFHGTSSLDWD</sequence>
<evidence type="ECO:0000256" key="5">
    <source>
        <dbReference type="ARBA" id="ARBA00023136"/>
    </source>
</evidence>
<gene>
    <name evidence="9" type="primary">LOC111020042</name>
</gene>
<feature type="transmembrane region" description="Helical" evidence="6">
    <location>
        <begin position="379"/>
        <end position="400"/>
    </location>
</feature>
<evidence type="ECO:0000256" key="7">
    <source>
        <dbReference type="SAM" id="MobiDB-lite"/>
    </source>
</evidence>
<feature type="transmembrane region" description="Helical" evidence="6">
    <location>
        <begin position="160"/>
        <end position="181"/>
    </location>
</feature>
<evidence type="ECO:0000256" key="6">
    <source>
        <dbReference type="RuleBase" id="RU004914"/>
    </source>
</evidence>
<dbReference type="InterPro" id="IPR002528">
    <property type="entry name" value="MATE_fam"/>
</dbReference>
<feature type="transmembrane region" description="Helical" evidence="6">
    <location>
        <begin position="188"/>
        <end position="210"/>
    </location>
</feature>
<dbReference type="PANTHER" id="PTHR11206">
    <property type="entry name" value="MULTIDRUG RESISTANCE PROTEIN"/>
    <property type="match status" value="1"/>
</dbReference>
<dbReference type="NCBIfam" id="TIGR00797">
    <property type="entry name" value="matE"/>
    <property type="match status" value="1"/>
</dbReference>
<organism evidence="8 9">
    <name type="scientific">Momordica charantia</name>
    <name type="common">Bitter gourd</name>
    <name type="synonym">Balsam pear</name>
    <dbReference type="NCBI Taxonomy" id="3673"/>
    <lineage>
        <taxon>Eukaryota</taxon>
        <taxon>Viridiplantae</taxon>
        <taxon>Streptophyta</taxon>
        <taxon>Embryophyta</taxon>
        <taxon>Tracheophyta</taxon>
        <taxon>Spermatophyta</taxon>
        <taxon>Magnoliopsida</taxon>
        <taxon>eudicotyledons</taxon>
        <taxon>Gunneridae</taxon>
        <taxon>Pentapetalae</taxon>
        <taxon>rosids</taxon>
        <taxon>fabids</taxon>
        <taxon>Cucurbitales</taxon>
        <taxon>Cucurbitaceae</taxon>
        <taxon>Momordiceae</taxon>
        <taxon>Momordica</taxon>
    </lineage>
</organism>
<dbReference type="OrthoDB" id="2126698at2759"/>
<feature type="transmembrane region" description="Helical" evidence="6">
    <location>
        <begin position="41"/>
        <end position="66"/>
    </location>
</feature>
<dbReference type="Proteomes" id="UP000504603">
    <property type="component" value="Unplaced"/>
</dbReference>
<dbReference type="GeneID" id="111020042"/>
<dbReference type="GO" id="GO:1990961">
    <property type="term" value="P:xenobiotic detoxification by transmembrane export across the plasma membrane"/>
    <property type="evidence" value="ECO:0007669"/>
    <property type="project" value="InterPro"/>
</dbReference>
<evidence type="ECO:0000256" key="4">
    <source>
        <dbReference type="ARBA" id="ARBA00022989"/>
    </source>
</evidence>
<dbReference type="CDD" id="cd13132">
    <property type="entry name" value="MATE_eukaryotic"/>
    <property type="match status" value="1"/>
</dbReference>
<name>A0A6J1DDI7_MOMCH</name>
<feature type="transmembrane region" description="Helical" evidence="6">
    <location>
        <begin position="261"/>
        <end position="279"/>
    </location>
</feature>
<feature type="compositionally biased region" description="Basic and acidic residues" evidence="7">
    <location>
        <begin position="8"/>
        <end position="22"/>
    </location>
</feature>
<feature type="region of interest" description="Disordered" evidence="7">
    <location>
        <begin position="1"/>
        <end position="22"/>
    </location>
</feature>
<dbReference type="InterPro" id="IPR045069">
    <property type="entry name" value="MATE_euk"/>
</dbReference>
<dbReference type="GO" id="GO:0015297">
    <property type="term" value="F:antiporter activity"/>
    <property type="evidence" value="ECO:0007669"/>
    <property type="project" value="InterPro"/>
</dbReference>
<keyword evidence="8" id="KW-1185">Reference proteome</keyword>
<evidence type="ECO:0000313" key="9">
    <source>
        <dbReference type="RefSeq" id="XP_022152285.1"/>
    </source>
</evidence>
<accession>A0A6J1DDI7</accession>
<feature type="transmembrane region" description="Helical" evidence="6">
    <location>
        <begin position="299"/>
        <end position="318"/>
    </location>
</feature>
<dbReference type="Pfam" id="PF01554">
    <property type="entry name" value="MatE"/>
    <property type="match status" value="2"/>
</dbReference>
<keyword evidence="4 6" id="KW-1133">Transmembrane helix</keyword>
<dbReference type="AlphaFoldDB" id="A0A6J1DDI7"/>
<dbReference type="RefSeq" id="XP_022152285.1">
    <property type="nucleotide sequence ID" value="XM_022296593.1"/>
</dbReference>
<dbReference type="KEGG" id="mcha:111020042"/>